<gene>
    <name evidence="1" type="ORF">TNCV_1571631</name>
</gene>
<evidence type="ECO:0008006" key="3">
    <source>
        <dbReference type="Google" id="ProtNLM"/>
    </source>
</evidence>
<evidence type="ECO:0000313" key="2">
    <source>
        <dbReference type="Proteomes" id="UP000887159"/>
    </source>
</evidence>
<organism evidence="1 2">
    <name type="scientific">Trichonephila clavipes</name>
    <name type="common">Golden silk orbweaver</name>
    <name type="synonym">Nephila clavipes</name>
    <dbReference type="NCBI Taxonomy" id="2585209"/>
    <lineage>
        <taxon>Eukaryota</taxon>
        <taxon>Metazoa</taxon>
        <taxon>Ecdysozoa</taxon>
        <taxon>Arthropoda</taxon>
        <taxon>Chelicerata</taxon>
        <taxon>Arachnida</taxon>
        <taxon>Araneae</taxon>
        <taxon>Araneomorphae</taxon>
        <taxon>Entelegynae</taxon>
        <taxon>Araneoidea</taxon>
        <taxon>Nephilidae</taxon>
        <taxon>Trichonephila</taxon>
    </lineage>
</organism>
<evidence type="ECO:0000313" key="1">
    <source>
        <dbReference type="EMBL" id="GFY15352.1"/>
    </source>
</evidence>
<dbReference type="EMBL" id="BMAU01021334">
    <property type="protein sequence ID" value="GFY15352.1"/>
    <property type="molecule type" value="Genomic_DNA"/>
</dbReference>
<proteinExistence type="predicted"/>
<comment type="caution">
    <text evidence="1">The sequence shown here is derived from an EMBL/GenBank/DDBJ whole genome shotgun (WGS) entry which is preliminary data.</text>
</comment>
<sequence length="75" mass="7993">MDSTALDIISKLAWLGLVRGNKCLQWIPSHVGVPGNEAADDKLAVIGVVISPTPVTLSRAILKFIPSSTELKQVI</sequence>
<dbReference type="AlphaFoldDB" id="A0A8X6VED5"/>
<keyword evidence="2" id="KW-1185">Reference proteome</keyword>
<dbReference type="Proteomes" id="UP000887159">
    <property type="component" value="Unassembled WGS sequence"/>
</dbReference>
<name>A0A8X6VED5_TRICX</name>
<reference evidence="1" key="1">
    <citation type="submission" date="2020-08" db="EMBL/GenBank/DDBJ databases">
        <title>Multicomponent nature underlies the extraordinary mechanical properties of spider dragline silk.</title>
        <authorList>
            <person name="Kono N."/>
            <person name="Nakamura H."/>
            <person name="Mori M."/>
            <person name="Yoshida Y."/>
            <person name="Ohtoshi R."/>
            <person name="Malay A.D."/>
            <person name="Moran D.A.P."/>
            <person name="Tomita M."/>
            <person name="Numata K."/>
            <person name="Arakawa K."/>
        </authorList>
    </citation>
    <scope>NUCLEOTIDE SEQUENCE</scope>
</reference>
<protein>
    <recommendedName>
        <fullName evidence="3">RNase H type-1 domain-containing protein</fullName>
    </recommendedName>
</protein>
<accession>A0A8X6VED5</accession>